<dbReference type="InterPro" id="IPR029044">
    <property type="entry name" value="Nucleotide-diphossugar_trans"/>
</dbReference>
<comment type="caution">
    <text evidence="2">The sequence shown here is derived from an EMBL/GenBank/DDBJ whole genome shotgun (WGS) entry which is preliminary data.</text>
</comment>
<dbReference type="Gene3D" id="3.90.550.10">
    <property type="entry name" value="Spore Coat Polysaccharide Biosynthesis Protein SpsA, Chain A"/>
    <property type="match status" value="1"/>
</dbReference>
<accession>A0A2H0W944</accession>
<sequence length="315" mass="36426">MAWAGLGFFNKKVTQSKIELSIIIPSFNTEKLTLACLESIFKETKKTRFEVIVVDNASLDKTVKKIKEKFPQVKTVENKENQGYAKANNEGIKIAQGEYILFLNSDTLILDKAIEKSLDFMKSRAGVDILGCQLKNADGTIQSSGGYFPKLRRVFYQMFFIDDLPIINTLLKSYQENRRGFYKKTRSLDWVTGAFIMFKKNVLSEIKGFDESFFMYSEEVDLCFRAKKIGFKIWFYPQAKVIHYKGGNDPQGFERAVLGEYQGLIKFYQKLRPLWELPILKVLLKIGALTRIVLFGILEKDQNRRKVYEKAFKVV</sequence>
<dbReference type="EMBL" id="PEZT01000016">
    <property type="protein sequence ID" value="PIS09172.1"/>
    <property type="molecule type" value="Genomic_DNA"/>
</dbReference>
<protein>
    <recommendedName>
        <fullName evidence="1">Glycosyltransferase 2-like domain-containing protein</fullName>
    </recommendedName>
</protein>
<evidence type="ECO:0000259" key="1">
    <source>
        <dbReference type="Pfam" id="PF00535"/>
    </source>
</evidence>
<dbReference type="Pfam" id="PF00535">
    <property type="entry name" value="Glycos_transf_2"/>
    <property type="match status" value="1"/>
</dbReference>
<dbReference type="CDD" id="cd04186">
    <property type="entry name" value="GT_2_like_c"/>
    <property type="match status" value="1"/>
</dbReference>
<proteinExistence type="predicted"/>
<reference evidence="3" key="1">
    <citation type="submission" date="2017-09" db="EMBL/GenBank/DDBJ databases">
        <title>Depth-based differentiation of microbial function through sediment-hosted aquifers and enrichment of novel symbionts in the deep terrestrial subsurface.</title>
        <authorList>
            <person name="Probst A.J."/>
            <person name="Ladd B."/>
            <person name="Jarett J.K."/>
            <person name="Geller-Mcgrath D.E."/>
            <person name="Sieber C.M.K."/>
            <person name="Emerson J.B."/>
            <person name="Anantharaman K."/>
            <person name="Thomas B.C."/>
            <person name="Malmstrom R."/>
            <person name="Stieglmeier M."/>
            <person name="Klingl A."/>
            <person name="Woyke T."/>
            <person name="Ryan C.M."/>
            <person name="Banfield J.F."/>
        </authorList>
    </citation>
    <scope>NUCLEOTIDE SEQUENCE [LARGE SCALE GENOMIC DNA]</scope>
</reference>
<dbReference type="InterPro" id="IPR001173">
    <property type="entry name" value="Glyco_trans_2-like"/>
</dbReference>
<name>A0A2H0W944_9BACT</name>
<dbReference type="AlphaFoldDB" id="A0A2H0W944"/>
<organism evidence="2 3">
    <name type="scientific">Candidatus Beckwithbacteria bacterium CG10_big_fil_rev_8_21_14_0_10_34_10</name>
    <dbReference type="NCBI Taxonomy" id="1974495"/>
    <lineage>
        <taxon>Bacteria</taxon>
        <taxon>Candidatus Beckwithiibacteriota</taxon>
    </lineage>
</organism>
<dbReference type="PANTHER" id="PTHR43179">
    <property type="entry name" value="RHAMNOSYLTRANSFERASE WBBL"/>
    <property type="match status" value="1"/>
</dbReference>
<evidence type="ECO:0000313" key="2">
    <source>
        <dbReference type="EMBL" id="PIS09172.1"/>
    </source>
</evidence>
<dbReference type="SUPFAM" id="SSF53448">
    <property type="entry name" value="Nucleotide-diphospho-sugar transferases"/>
    <property type="match status" value="1"/>
</dbReference>
<feature type="domain" description="Glycosyltransferase 2-like" evidence="1">
    <location>
        <begin position="21"/>
        <end position="144"/>
    </location>
</feature>
<dbReference type="Proteomes" id="UP000230093">
    <property type="component" value="Unassembled WGS sequence"/>
</dbReference>
<dbReference type="PANTHER" id="PTHR43179:SF7">
    <property type="entry name" value="RHAMNOSYLTRANSFERASE WBBL"/>
    <property type="match status" value="1"/>
</dbReference>
<evidence type="ECO:0000313" key="3">
    <source>
        <dbReference type="Proteomes" id="UP000230093"/>
    </source>
</evidence>
<gene>
    <name evidence="2" type="ORF">COT75_02845</name>
</gene>